<dbReference type="PATRIC" id="fig|1619013.3.peg.523"/>
<dbReference type="Gene3D" id="3.40.50.2300">
    <property type="match status" value="1"/>
</dbReference>
<dbReference type="AlphaFoldDB" id="A0A0G0RH09"/>
<dbReference type="SUPFAM" id="SSF52172">
    <property type="entry name" value="CheY-like"/>
    <property type="match status" value="1"/>
</dbReference>
<evidence type="ECO:0000256" key="1">
    <source>
        <dbReference type="ARBA" id="ARBA00022553"/>
    </source>
</evidence>
<dbReference type="STRING" id="1619013.UT41_C0001G0506"/>
<organism evidence="4 5">
    <name type="scientific">Candidatus Wolfebacteria bacterium GW2011_GWC2_39_22</name>
    <dbReference type="NCBI Taxonomy" id="1619013"/>
    <lineage>
        <taxon>Bacteria</taxon>
        <taxon>Candidatus Wolfeibacteriota</taxon>
    </lineage>
</organism>
<dbReference type="Proteomes" id="UP000034665">
    <property type="component" value="Unassembled WGS sequence"/>
</dbReference>
<comment type="caution">
    <text evidence="4">The sequence shown here is derived from an EMBL/GenBank/DDBJ whole genome shotgun (WGS) entry which is preliminary data.</text>
</comment>
<feature type="modified residue" description="4-aspartylphosphate" evidence="2">
    <location>
        <position position="52"/>
    </location>
</feature>
<dbReference type="GO" id="GO:0000160">
    <property type="term" value="P:phosphorelay signal transduction system"/>
    <property type="evidence" value="ECO:0007669"/>
    <property type="project" value="InterPro"/>
</dbReference>
<dbReference type="CDD" id="cd17574">
    <property type="entry name" value="REC_OmpR"/>
    <property type="match status" value="1"/>
</dbReference>
<sequence>MHKIVIVEDEEALARVLKEKFETEEFQVELAMDGKVALPIIQKMKPDLVLLDLMLPKRDGIDVLRDIKADHDLENLPVIVLSNLDGDEDIKQAIALGAKDYFVKSQHPIKEVVEKVKDFLINPQQYK</sequence>
<dbReference type="EMBL" id="LBWR01000001">
    <property type="protein sequence ID" value="KKR12962.1"/>
    <property type="molecule type" value="Genomic_DNA"/>
</dbReference>
<dbReference type="InterPro" id="IPR050595">
    <property type="entry name" value="Bact_response_regulator"/>
</dbReference>
<accession>A0A0G0RH09</accession>
<evidence type="ECO:0000259" key="3">
    <source>
        <dbReference type="PROSITE" id="PS50110"/>
    </source>
</evidence>
<dbReference type="InterPro" id="IPR011006">
    <property type="entry name" value="CheY-like_superfamily"/>
</dbReference>
<dbReference type="SMART" id="SM00448">
    <property type="entry name" value="REC"/>
    <property type="match status" value="1"/>
</dbReference>
<evidence type="ECO:0000313" key="5">
    <source>
        <dbReference type="Proteomes" id="UP000034665"/>
    </source>
</evidence>
<gene>
    <name evidence="4" type="ORF">UT41_C0001G0506</name>
</gene>
<dbReference type="PANTHER" id="PTHR44591:SF3">
    <property type="entry name" value="RESPONSE REGULATORY DOMAIN-CONTAINING PROTEIN"/>
    <property type="match status" value="1"/>
</dbReference>
<name>A0A0G0RH09_9BACT</name>
<dbReference type="InterPro" id="IPR001789">
    <property type="entry name" value="Sig_transdc_resp-reg_receiver"/>
</dbReference>
<reference evidence="4 5" key="1">
    <citation type="journal article" date="2015" name="Nature">
        <title>rRNA introns, odd ribosomes, and small enigmatic genomes across a large radiation of phyla.</title>
        <authorList>
            <person name="Brown C.T."/>
            <person name="Hug L.A."/>
            <person name="Thomas B.C."/>
            <person name="Sharon I."/>
            <person name="Castelle C.J."/>
            <person name="Singh A."/>
            <person name="Wilkins M.J."/>
            <person name="Williams K.H."/>
            <person name="Banfield J.F."/>
        </authorList>
    </citation>
    <scope>NUCLEOTIDE SEQUENCE [LARGE SCALE GENOMIC DNA]</scope>
</reference>
<dbReference type="Pfam" id="PF00072">
    <property type="entry name" value="Response_reg"/>
    <property type="match status" value="1"/>
</dbReference>
<keyword evidence="1 2" id="KW-0597">Phosphoprotein</keyword>
<dbReference type="PANTHER" id="PTHR44591">
    <property type="entry name" value="STRESS RESPONSE REGULATOR PROTEIN 1"/>
    <property type="match status" value="1"/>
</dbReference>
<feature type="domain" description="Response regulatory" evidence="3">
    <location>
        <begin position="3"/>
        <end position="119"/>
    </location>
</feature>
<evidence type="ECO:0000313" key="4">
    <source>
        <dbReference type="EMBL" id="KKR12962.1"/>
    </source>
</evidence>
<evidence type="ECO:0000256" key="2">
    <source>
        <dbReference type="PROSITE-ProRule" id="PRU00169"/>
    </source>
</evidence>
<proteinExistence type="predicted"/>
<protein>
    <submittedName>
        <fullName evidence="4">Response regulator</fullName>
    </submittedName>
</protein>
<dbReference type="PROSITE" id="PS50110">
    <property type="entry name" value="RESPONSE_REGULATORY"/>
    <property type="match status" value="1"/>
</dbReference>